<proteinExistence type="predicted"/>
<feature type="transmembrane region" description="Helical" evidence="1">
    <location>
        <begin position="77"/>
        <end position="99"/>
    </location>
</feature>
<dbReference type="EMBL" id="CP036269">
    <property type="protein sequence ID" value="QDT42202.1"/>
    <property type="molecule type" value="Genomic_DNA"/>
</dbReference>
<feature type="transmembrane region" description="Helical" evidence="1">
    <location>
        <begin position="26"/>
        <end position="49"/>
    </location>
</feature>
<evidence type="ECO:0000313" key="2">
    <source>
        <dbReference type="EMBL" id="QDT42202.1"/>
    </source>
</evidence>
<gene>
    <name evidence="2" type="ORF">Pan241w_22830</name>
</gene>
<evidence type="ECO:0000256" key="1">
    <source>
        <dbReference type="SAM" id="Phobius"/>
    </source>
</evidence>
<keyword evidence="1" id="KW-0472">Membrane</keyword>
<feature type="transmembrane region" description="Helical" evidence="1">
    <location>
        <begin position="172"/>
        <end position="192"/>
    </location>
</feature>
<feature type="transmembrane region" description="Helical" evidence="1">
    <location>
        <begin position="204"/>
        <end position="229"/>
    </location>
</feature>
<evidence type="ECO:0000313" key="3">
    <source>
        <dbReference type="Proteomes" id="UP000317171"/>
    </source>
</evidence>
<organism evidence="2 3">
    <name type="scientific">Gimesia alba</name>
    <dbReference type="NCBI Taxonomy" id="2527973"/>
    <lineage>
        <taxon>Bacteria</taxon>
        <taxon>Pseudomonadati</taxon>
        <taxon>Planctomycetota</taxon>
        <taxon>Planctomycetia</taxon>
        <taxon>Planctomycetales</taxon>
        <taxon>Planctomycetaceae</taxon>
        <taxon>Gimesia</taxon>
    </lineage>
</organism>
<dbReference type="RefSeq" id="WP_145215033.1">
    <property type="nucleotide sequence ID" value="NZ_CP036269.1"/>
</dbReference>
<dbReference type="AlphaFoldDB" id="A0A517RE97"/>
<dbReference type="OrthoDB" id="291099at2"/>
<sequence length="230" mass="26314">MNQNEETSEKVKLQLTDSVKLNEMGFVFEINVIACFYAVWVFLFASYGLKANINNLTNHLPPVFGFLQIFGDAFTSLWYNLIFFCLASSGLVIGFLFGLRALFPEHLKRYLCWRLPKGFQFEKKKESAWPAVLTVLVCFTSIAVLFFALTHLHVDRTHRLPVISWEGPAAESIDWIFVLGWTFAYLTIYIGAFADSYFTSRWNWLIKFTSGLLGVLIVTAFILTCAVLED</sequence>
<keyword evidence="3" id="KW-1185">Reference proteome</keyword>
<name>A0A517RE97_9PLAN</name>
<keyword evidence="1" id="KW-1133">Transmembrane helix</keyword>
<protein>
    <submittedName>
        <fullName evidence="2">Uncharacterized protein</fullName>
    </submittedName>
</protein>
<feature type="transmembrane region" description="Helical" evidence="1">
    <location>
        <begin position="128"/>
        <end position="152"/>
    </location>
</feature>
<dbReference type="Proteomes" id="UP000317171">
    <property type="component" value="Chromosome"/>
</dbReference>
<accession>A0A517RE97</accession>
<dbReference type="KEGG" id="gaz:Pan241w_22830"/>
<reference evidence="2 3" key="1">
    <citation type="submission" date="2019-02" db="EMBL/GenBank/DDBJ databases">
        <title>Deep-cultivation of Planctomycetes and their phenomic and genomic characterization uncovers novel biology.</title>
        <authorList>
            <person name="Wiegand S."/>
            <person name="Jogler M."/>
            <person name="Boedeker C."/>
            <person name="Pinto D."/>
            <person name="Vollmers J."/>
            <person name="Rivas-Marin E."/>
            <person name="Kohn T."/>
            <person name="Peeters S.H."/>
            <person name="Heuer A."/>
            <person name="Rast P."/>
            <person name="Oberbeckmann S."/>
            <person name="Bunk B."/>
            <person name="Jeske O."/>
            <person name="Meyerdierks A."/>
            <person name="Storesund J.E."/>
            <person name="Kallscheuer N."/>
            <person name="Luecker S."/>
            <person name="Lage O.M."/>
            <person name="Pohl T."/>
            <person name="Merkel B.J."/>
            <person name="Hornburger P."/>
            <person name="Mueller R.-W."/>
            <person name="Bruemmer F."/>
            <person name="Labrenz M."/>
            <person name="Spormann A.M."/>
            <person name="Op den Camp H."/>
            <person name="Overmann J."/>
            <person name="Amann R."/>
            <person name="Jetten M.S.M."/>
            <person name="Mascher T."/>
            <person name="Medema M.H."/>
            <person name="Devos D.P."/>
            <person name="Kaster A.-K."/>
            <person name="Ovreas L."/>
            <person name="Rohde M."/>
            <person name="Galperin M.Y."/>
            <person name="Jogler C."/>
        </authorList>
    </citation>
    <scope>NUCLEOTIDE SEQUENCE [LARGE SCALE GENOMIC DNA]</scope>
    <source>
        <strain evidence="2 3">Pan241w</strain>
    </source>
</reference>
<keyword evidence="1" id="KW-0812">Transmembrane</keyword>